<sequence length="92" mass="10771">MDVRIVDYGENADGGFISYNISGLSQNQLEFLNNNLDDETQITNDNLILKTKFKKEFFPFQSRESKIKVEDFISREEIEMTIFLSSFLEDMD</sequence>
<protein>
    <submittedName>
        <fullName evidence="1">Uncharacterized protein</fullName>
    </submittedName>
</protein>
<accession>A0A2H4U514</accession>
<reference evidence="1 2" key="1">
    <citation type="submission" date="2016-10" db="EMBL/GenBank/DDBJ databases">
        <authorList>
            <person name="Varghese N."/>
        </authorList>
    </citation>
    <scope>NUCLEOTIDE SEQUENCE [LARGE SCALE GENOMIC DNA]</scope>
    <source>
        <strain evidence="1 2">KB11</strain>
    </source>
</reference>
<dbReference type="Gene3D" id="3.30.780.30">
    <property type="match status" value="1"/>
</dbReference>
<dbReference type="EMBL" id="CP017803">
    <property type="protein sequence ID" value="ATZ59201.1"/>
    <property type="molecule type" value="Genomic_DNA"/>
</dbReference>
<dbReference type="AlphaFoldDB" id="A0A2H4U514"/>
<gene>
    <name evidence="1" type="ORF">BK798_01635</name>
</gene>
<dbReference type="Pfam" id="PF19024">
    <property type="entry name" value="DUF5750"/>
    <property type="match status" value="1"/>
</dbReference>
<proteinExistence type="predicted"/>
<dbReference type="InterPro" id="IPR043962">
    <property type="entry name" value="DUF5750"/>
</dbReference>
<dbReference type="Proteomes" id="UP000232133">
    <property type="component" value="Chromosome"/>
</dbReference>
<dbReference type="RefSeq" id="WP_100815220.1">
    <property type="nucleotide sequence ID" value="NZ_CAYAXJ010000034.1"/>
</dbReference>
<organism evidence="1 2">
    <name type="scientific">Methanobrevibacter smithii</name>
    <dbReference type="NCBI Taxonomy" id="2173"/>
    <lineage>
        <taxon>Archaea</taxon>
        <taxon>Methanobacteriati</taxon>
        <taxon>Methanobacteriota</taxon>
        <taxon>Methanomada group</taxon>
        <taxon>Methanobacteria</taxon>
        <taxon>Methanobacteriales</taxon>
        <taxon>Methanobacteriaceae</taxon>
        <taxon>Methanobrevibacter</taxon>
    </lineage>
</organism>
<evidence type="ECO:0000313" key="2">
    <source>
        <dbReference type="Proteomes" id="UP000232133"/>
    </source>
</evidence>
<dbReference type="GeneID" id="35118039"/>
<name>A0A2H4U514_METSM</name>
<evidence type="ECO:0000313" key="1">
    <source>
        <dbReference type="EMBL" id="ATZ59201.1"/>
    </source>
</evidence>